<organism evidence="1 2">
    <name type="scientific">Thiorhodovibrio winogradskyi</name>
    <dbReference type="NCBI Taxonomy" id="77007"/>
    <lineage>
        <taxon>Bacteria</taxon>
        <taxon>Pseudomonadati</taxon>
        <taxon>Pseudomonadota</taxon>
        <taxon>Gammaproteobacteria</taxon>
        <taxon>Chromatiales</taxon>
        <taxon>Chromatiaceae</taxon>
        <taxon>Thiorhodovibrio</taxon>
    </lineage>
</organism>
<reference evidence="1 2" key="1">
    <citation type="journal article" date="2023" name="Microorganisms">
        <title>Thiorhodovibrio frisius and Trv. litoralis spp. nov., Two Novel Members from a Clade of Fastidious Purple Sulfur Bacteria That Exhibit Unique Red-Shifted Light-Harvesting Capabilities.</title>
        <authorList>
            <person name="Methner A."/>
            <person name="Kuzyk S.B."/>
            <person name="Petersen J."/>
            <person name="Bauer S."/>
            <person name="Brinkmann H."/>
            <person name="Sichau K."/>
            <person name="Wanner G."/>
            <person name="Wolf J."/>
            <person name="Neumann-Schaal M."/>
            <person name="Henke P."/>
            <person name="Tank M."/>
            <person name="Sproer C."/>
            <person name="Bunk B."/>
            <person name="Overmann J."/>
        </authorList>
    </citation>
    <scope>NUCLEOTIDE SEQUENCE [LARGE SCALE GENOMIC DNA]</scope>
    <source>
        <strain evidence="1 2">DSM 6702</strain>
    </source>
</reference>
<keyword evidence="2" id="KW-1185">Reference proteome</keyword>
<evidence type="ECO:0000313" key="1">
    <source>
        <dbReference type="EMBL" id="WPL15274.1"/>
    </source>
</evidence>
<accession>A0ABZ0S3S9</accession>
<proteinExistence type="predicted"/>
<gene>
    <name evidence="1" type="ORF">Thiowin_00159</name>
</gene>
<name>A0ABZ0S3S9_9GAMM</name>
<dbReference type="Proteomes" id="UP001432180">
    <property type="component" value="Chromosome"/>
</dbReference>
<dbReference type="SUPFAM" id="SSF52540">
    <property type="entry name" value="P-loop containing nucleoside triphosphate hydrolases"/>
    <property type="match status" value="1"/>
</dbReference>
<dbReference type="EMBL" id="CP121472">
    <property type="protein sequence ID" value="WPL15274.1"/>
    <property type="molecule type" value="Genomic_DNA"/>
</dbReference>
<sequence>MQSRVAKKPPAFCSSLQHKDVSAFLTQPYTELCNVRYTVDLHARLAQGKATIIVVAGMRHSGSTALFNVLRLALKESGINFNSGYSENIDLDNMSKTPVLLIKTHELRDDIKLRADYVFTTVRDLRDTIASAK</sequence>
<protein>
    <submittedName>
        <fullName evidence="1">Uncharacterized protein</fullName>
    </submittedName>
</protein>
<evidence type="ECO:0000313" key="2">
    <source>
        <dbReference type="Proteomes" id="UP001432180"/>
    </source>
</evidence>
<dbReference type="InterPro" id="IPR027417">
    <property type="entry name" value="P-loop_NTPase"/>
</dbReference>